<keyword evidence="2" id="KW-1133">Transmembrane helix</keyword>
<keyword evidence="2" id="KW-0812">Transmembrane</keyword>
<dbReference type="EMBL" id="AECS01000039">
    <property type="protein sequence ID" value="EFQ03635.1"/>
    <property type="molecule type" value="Genomic_DNA"/>
</dbReference>
<name>E2ZDS3_9FIRM</name>
<organism evidence="3 4">
    <name type="scientific">Megasphaera micronuciformis F0359</name>
    <dbReference type="NCBI Taxonomy" id="706434"/>
    <lineage>
        <taxon>Bacteria</taxon>
        <taxon>Bacillati</taxon>
        <taxon>Bacillota</taxon>
        <taxon>Negativicutes</taxon>
        <taxon>Veillonellales</taxon>
        <taxon>Veillonellaceae</taxon>
        <taxon>Megasphaera</taxon>
    </lineage>
</organism>
<dbReference type="HOGENOM" id="CLU_1738337_0_0_9"/>
<evidence type="ECO:0000313" key="3">
    <source>
        <dbReference type="EMBL" id="EFQ03635.1"/>
    </source>
</evidence>
<dbReference type="Proteomes" id="UP000003195">
    <property type="component" value="Unassembled WGS sequence"/>
</dbReference>
<keyword evidence="2" id="KW-0472">Membrane</keyword>
<evidence type="ECO:0008006" key="5">
    <source>
        <dbReference type="Google" id="ProtNLM"/>
    </source>
</evidence>
<dbReference type="RefSeq" id="WP_006942849.1">
    <property type="nucleotide sequence ID" value="NZ_GL538208.1"/>
</dbReference>
<sequence length="150" mass="16619">MDIWNLFSPTITNIVLVIALVCIISNQRHIRRLEAQLEALKEKKVEEESVPAIEPAIPTEAEAKTNEKALVKAENERPLALIKTNHEKVSESEKSSSGPIVEDGIDEETVAVIAAAVVACGYVPLAVRKAHRHKRRHTQWVMAGRLAGMR</sequence>
<keyword evidence="4" id="KW-1185">Reference proteome</keyword>
<keyword evidence="1" id="KW-0175">Coiled coil</keyword>
<reference evidence="3 4" key="1">
    <citation type="submission" date="2010-08" db="EMBL/GenBank/DDBJ databases">
        <authorList>
            <person name="Weinstock G."/>
            <person name="Sodergren E."/>
            <person name="Clifton S."/>
            <person name="Fulton L."/>
            <person name="Fulton B."/>
            <person name="Courtney L."/>
            <person name="Fronick C."/>
            <person name="Harrison M."/>
            <person name="Strong C."/>
            <person name="Farmer C."/>
            <person name="Delahaunty K."/>
            <person name="Markovic C."/>
            <person name="Hall O."/>
            <person name="Minx P."/>
            <person name="Tomlinson C."/>
            <person name="Mitreva M."/>
            <person name="Hou S."/>
            <person name="Chen J."/>
            <person name="Wollam A."/>
            <person name="Pepin K.H."/>
            <person name="Johnson M."/>
            <person name="Bhonagiri V."/>
            <person name="Zhang X."/>
            <person name="Suruliraj S."/>
            <person name="Warren W."/>
            <person name="Chinwalla A."/>
            <person name="Mardis E.R."/>
            <person name="Wilson R.K."/>
        </authorList>
    </citation>
    <scope>NUCLEOTIDE SEQUENCE [LARGE SCALE GENOMIC DNA]</scope>
    <source>
        <strain evidence="3 4">F0359</strain>
    </source>
</reference>
<accession>E2ZDS3</accession>
<gene>
    <name evidence="3" type="ORF">HMPREF9429_01579</name>
</gene>
<dbReference type="AlphaFoldDB" id="E2ZDS3"/>
<evidence type="ECO:0000256" key="2">
    <source>
        <dbReference type="SAM" id="Phobius"/>
    </source>
</evidence>
<comment type="caution">
    <text evidence="3">The sequence shown here is derived from an EMBL/GenBank/DDBJ whole genome shotgun (WGS) entry which is preliminary data.</text>
</comment>
<proteinExistence type="predicted"/>
<protein>
    <recommendedName>
        <fullName evidence="5">Sodium pump decarboxylase, gamma subunit</fullName>
    </recommendedName>
</protein>
<feature type="transmembrane region" description="Helical" evidence="2">
    <location>
        <begin position="6"/>
        <end position="24"/>
    </location>
</feature>
<evidence type="ECO:0000256" key="1">
    <source>
        <dbReference type="SAM" id="Coils"/>
    </source>
</evidence>
<dbReference type="STRING" id="706434.HMPREF9429_01579"/>
<feature type="coiled-coil region" evidence="1">
    <location>
        <begin position="23"/>
        <end position="50"/>
    </location>
</feature>
<evidence type="ECO:0000313" key="4">
    <source>
        <dbReference type="Proteomes" id="UP000003195"/>
    </source>
</evidence>